<dbReference type="Proteomes" id="UP000229498">
    <property type="component" value="Unassembled WGS sequence"/>
</dbReference>
<proteinExistence type="predicted"/>
<comment type="caution">
    <text evidence="1">The sequence shown here is derived from an EMBL/GenBank/DDBJ whole genome shotgun (WGS) entry which is preliminary data.</text>
</comment>
<dbReference type="AlphaFoldDB" id="A0A2M9FVG9"/>
<dbReference type="GO" id="GO:0003824">
    <property type="term" value="F:catalytic activity"/>
    <property type="evidence" value="ECO:0007669"/>
    <property type="project" value="InterPro"/>
</dbReference>
<dbReference type="GO" id="GO:0006281">
    <property type="term" value="P:DNA repair"/>
    <property type="evidence" value="ECO:0007669"/>
    <property type="project" value="InterPro"/>
</dbReference>
<dbReference type="SUPFAM" id="SSF48150">
    <property type="entry name" value="DNA-glycosylase"/>
    <property type="match status" value="1"/>
</dbReference>
<dbReference type="OrthoDB" id="3078554at2"/>
<sequence length="216" mass="24151">MSAKRDSLVDALMKSHGRTYSGELGIDLSKNTPSPLFRWLCASILMSARISADKAVSAAQGLADAGWTTAPKLADSTWRERVDVLNRSGYARFDESTASMLGDMVERLMDEYDGDLRSLRRRADKDPAEMRKHLKAFKGLGDVGVDIFFREAQIAWEELYPFADRKARSAAKELGLPDRGDRLAKLVERDRFQTLVAALVRADLAKDLDRIEKRAA</sequence>
<dbReference type="EMBL" id="PHIG01000063">
    <property type="protein sequence ID" value="PJK27457.1"/>
    <property type="molecule type" value="Genomic_DNA"/>
</dbReference>
<keyword evidence="2" id="KW-1185">Reference proteome</keyword>
<dbReference type="Gene3D" id="1.10.340.30">
    <property type="entry name" value="Hypothetical protein, domain 2"/>
    <property type="match status" value="1"/>
</dbReference>
<reference evidence="1 2" key="1">
    <citation type="submission" date="2017-11" db="EMBL/GenBank/DDBJ databases">
        <title>Draft genome sequence of Rhizobiales bacterium SY3-13.</title>
        <authorList>
            <person name="Sun C."/>
        </authorList>
    </citation>
    <scope>NUCLEOTIDE SEQUENCE [LARGE SCALE GENOMIC DNA]</scope>
    <source>
        <strain evidence="1 2">SY3-13</strain>
    </source>
</reference>
<dbReference type="InterPro" id="IPR011257">
    <property type="entry name" value="DNA_glycosylase"/>
</dbReference>
<organism evidence="1 2">
    <name type="scientific">Minwuia thermotolerans</name>
    <dbReference type="NCBI Taxonomy" id="2056226"/>
    <lineage>
        <taxon>Bacteria</taxon>
        <taxon>Pseudomonadati</taxon>
        <taxon>Pseudomonadota</taxon>
        <taxon>Alphaproteobacteria</taxon>
        <taxon>Minwuiales</taxon>
        <taxon>Minwuiaceae</taxon>
        <taxon>Minwuia</taxon>
    </lineage>
</organism>
<protein>
    <recommendedName>
        <fullName evidence="3">Endonuclease</fullName>
    </recommendedName>
</protein>
<evidence type="ECO:0000313" key="2">
    <source>
        <dbReference type="Proteomes" id="UP000229498"/>
    </source>
</evidence>
<gene>
    <name evidence="1" type="ORF">CVT23_21270</name>
</gene>
<evidence type="ECO:0008006" key="3">
    <source>
        <dbReference type="Google" id="ProtNLM"/>
    </source>
</evidence>
<dbReference type="RefSeq" id="WP_109795170.1">
    <property type="nucleotide sequence ID" value="NZ_PHIG01000063.1"/>
</dbReference>
<evidence type="ECO:0000313" key="1">
    <source>
        <dbReference type="EMBL" id="PJK27457.1"/>
    </source>
</evidence>
<accession>A0A2M9FVG9</accession>
<name>A0A2M9FVG9_9PROT</name>